<feature type="chain" id="PRO_5005199258" evidence="1">
    <location>
        <begin position="20"/>
        <end position="66"/>
    </location>
</feature>
<proteinExistence type="predicted"/>
<evidence type="ECO:0000256" key="1">
    <source>
        <dbReference type="SAM" id="SignalP"/>
    </source>
</evidence>
<feature type="signal peptide" evidence="1">
    <location>
        <begin position="1"/>
        <end position="19"/>
    </location>
</feature>
<dbReference type="Proteomes" id="UP000053573">
    <property type="component" value="Unassembled WGS sequence"/>
</dbReference>
<sequence>MRPVIAILVVVVVVVEYEALESAELAIGSKEYDRTGQHQLRLALIQAAVSFREYQDPTRFVGCLPG</sequence>
<dbReference type="AlphaFoldDB" id="A0A0H1B4V4"/>
<evidence type="ECO:0000313" key="2">
    <source>
        <dbReference type="EMBL" id="KLJ06459.1"/>
    </source>
</evidence>
<keyword evidence="3" id="KW-1185">Reference proteome</keyword>
<protein>
    <submittedName>
        <fullName evidence="2">Uncharacterized protein</fullName>
    </submittedName>
</protein>
<reference evidence="3" key="1">
    <citation type="journal article" date="2015" name="PLoS Genet.">
        <title>The dynamic genome and transcriptome of the human fungal pathogen Blastomyces and close relative Emmonsia.</title>
        <authorList>
            <person name="Munoz J.F."/>
            <person name="Gauthier G.M."/>
            <person name="Desjardins C.A."/>
            <person name="Gallo J.E."/>
            <person name="Holder J."/>
            <person name="Sullivan T.D."/>
            <person name="Marty A.J."/>
            <person name="Carmen J.C."/>
            <person name="Chen Z."/>
            <person name="Ding L."/>
            <person name="Gujja S."/>
            <person name="Magrini V."/>
            <person name="Misas E."/>
            <person name="Mitreva M."/>
            <person name="Priest M."/>
            <person name="Saif S."/>
            <person name="Whiston E.A."/>
            <person name="Young S."/>
            <person name="Zeng Q."/>
            <person name="Goldman W.E."/>
            <person name="Mardis E.R."/>
            <person name="Taylor J.W."/>
            <person name="McEwen J.G."/>
            <person name="Clay O.K."/>
            <person name="Klein B.S."/>
            <person name="Cuomo C.A."/>
        </authorList>
    </citation>
    <scope>NUCLEOTIDE SEQUENCE [LARGE SCALE GENOMIC DNA]</scope>
    <source>
        <strain evidence="3">UAMH 139</strain>
    </source>
</reference>
<accession>A0A0H1B4V4</accession>
<organism evidence="2 3">
    <name type="scientific">Blastomyces silverae</name>
    <dbReference type="NCBI Taxonomy" id="2060906"/>
    <lineage>
        <taxon>Eukaryota</taxon>
        <taxon>Fungi</taxon>
        <taxon>Dikarya</taxon>
        <taxon>Ascomycota</taxon>
        <taxon>Pezizomycotina</taxon>
        <taxon>Eurotiomycetes</taxon>
        <taxon>Eurotiomycetidae</taxon>
        <taxon>Onygenales</taxon>
        <taxon>Ajellomycetaceae</taxon>
        <taxon>Blastomyces</taxon>
    </lineage>
</organism>
<name>A0A0H1B4V4_9EURO</name>
<evidence type="ECO:0000313" key="3">
    <source>
        <dbReference type="Proteomes" id="UP000053573"/>
    </source>
</evidence>
<comment type="caution">
    <text evidence="2">The sequence shown here is derived from an EMBL/GenBank/DDBJ whole genome shotgun (WGS) entry which is preliminary data.</text>
</comment>
<dbReference type="EMBL" id="LDEV01003091">
    <property type="protein sequence ID" value="KLJ06459.1"/>
    <property type="molecule type" value="Genomic_DNA"/>
</dbReference>
<gene>
    <name evidence="2" type="ORF">EMPG_10135</name>
</gene>
<keyword evidence="1" id="KW-0732">Signal</keyword>